<dbReference type="RefSeq" id="WP_173680422.1">
    <property type="nucleotide sequence ID" value="NZ_JAAZWO010000038.1"/>
</dbReference>
<keyword evidence="2" id="KW-1185">Reference proteome</keyword>
<name>A0A923EB82_CLOTT</name>
<accession>A0A923EB82</accession>
<protein>
    <submittedName>
        <fullName evidence="1">Uncharacterized protein</fullName>
    </submittedName>
</protein>
<evidence type="ECO:0000313" key="2">
    <source>
        <dbReference type="Proteomes" id="UP000563151"/>
    </source>
</evidence>
<dbReference type="Proteomes" id="UP000563151">
    <property type="component" value="Unassembled WGS sequence"/>
</dbReference>
<gene>
    <name evidence="1" type="ORF">HGG79_19120</name>
</gene>
<reference evidence="1 2" key="1">
    <citation type="submission" date="2020-04" db="EMBL/GenBank/DDBJ databases">
        <title>Genomic insights into acetone-butanol-ethanol (ABE) fermentation by sequencing solventogenic clostridia strains.</title>
        <authorList>
            <person name="Brown S."/>
        </authorList>
    </citation>
    <scope>NUCLEOTIDE SEQUENCE [LARGE SCALE GENOMIC DNA]</scope>
    <source>
        <strain evidence="1 2">DJ011</strain>
    </source>
</reference>
<proteinExistence type="predicted"/>
<dbReference type="EMBL" id="JAAZWO010000038">
    <property type="protein sequence ID" value="MBC2399855.1"/>
    <property type="molecule type" value="Genomic_DNA"/>
</dbReference>
<evidence type="ECO:0000313" key="1">
    <source>
        <dbReference type="EMBL" id="MBC2399855.1"/>
    </source>
</evidence>
<organism evidence="1 2">
    <name type="scientific">Clostridium tetanomorphum</name>
    <dbReference type="NCBI Taxonomy" id="1553"/>
    <lineage>
        <taxon>Bacteria</taxon>
        <taxon>Bacillati</taxon>
        <taxon>Bacillota</taxon>
        <taxon>Clostridia</taxon>
        <taxon>Eubacteriales</taxon>
        <taxon>Clostridiaceae</taxon>
        <taxon>Clostridium</taxon>
    </lineage>
</organism>
<sequence length="250" mass="29573">MSSNILNSANNDKFVSKKNYNYYELTLGVKRIWLSEPLFVNCDNNKVFEIETKLGKKFEGNIIKIGEDEKGFYILFRMLDYNLTNNSFDYLPKRIPRGKINVKEVFSPENIKGGRELIQYCGGYWPYFHETLLYTERQNNNLTLHFKEGSLRDVAVDINLIGIYEEKYYGYKCKNLQYFENGNINEIKIRKLENLNYMITINNNYDEVKISEGNNCINKDIKYTVEKYHNEAVIYCSGLSIKHFNNFFMN</sequence>
<dbReference type="AlphaFoldDB" id="A0A923EB82"/>
<comment type="caution">
    <text evidence="1">The sequence shown here is derived from an EMBL/GenBank/DDBJ whole genome shotgun (WGS) entry which is preliminary data.</text>
</comment>